<dbReference type="STRING" id="312017.I7M765"/>
<dbReference type="GO" id="GO:0005524">
    <property type="term" value="F:ATP binding"/>
    <property type="evidence" value="ECO:0007669"/>
    <property type="project" value="UniProtKB-KW"/>
</dbReference>
<dbReference type="InParanoid" id="I7M765"/>
<evidence type="ECO:0000256" key="2">
    <source>
        <dbReference type="ARBA" id="ARBA00022679"/>
    </source>
</evidence>
<evidence type="ECO:0000256" key="1">
    <source>
        <dbReference type="ARBA" id="ARBA00022527"/>
    </source>
</evidence>
<dbReference type="Gene3D" id="1.10.510.10">
    <property type="entry name" value="Transferase(Phosphotransferase) domain 1"/>
    <property type="match status" value="1"/>
</dbReference>
<evidence type="ECO:0000256" key="3">
    <source>
        <dbReference type="ARBA" id="ARBA00022741"/>
    </source>
</evidence>
<keyword evidence="5" id="KW-0067">ATP-binding</keyword>
<dbReference type="SUPFAM" id="SSF56112">
    <property type="entry name" value="Protein kinase-like (PK-like)"/>
    <property type="match status" value="1"/>
</dbReference>
<dbReference type="KEGG" id="tet:TTHERM_00561330"/>
<keyword evidence="8" id="KW-1185">Reference proteome</keyword>
<accession>I7M765</accession>
<dbReference type="GO" id="GO:0004674">
    <property type="term" value="F:protein serine/threonine kinase activity"/>
    <property type="evidence" value="ECO:0007669"/>
    <property type="project" value="UniProtKB-KW"/>
</dbReference>
<dbReference type="PROSITE" id="PS50011">
    <property type="entry name" value="PROTEIN_KINASE_DOM"/>
    <property type="match status" value="1"/>
</dbReference>
<reference evidence="8" key="1">
    <citation type="journal article" date="2006" name="PLoS Biol.">
        <title>Macronuclear genome sequence of the ciliate Tetrahymena thermophila, a model eukaryote.</title>
        <authorList>
            <person name="Eisen J.A."/>
            <person name="Coyne R.S."/>
            <person name="Wu M."/>
            <person name="Wu D."/>
            <person name="Thiagarajan M."/>
            <person name="Wortman J.R."/>
            <person name="Badger J.H."/>
            <person name="Ren Q."/>
            <person name="Amedeo P."/>
            <person name="Jones K.M."/>
            <person name="Tallon L.J."/>
            <person name="Delcher A.L."/>
            <person name="Salzberg S.L."/>
            <person name="Silva J.C."/>
            <person name="Haas B.J."/>
            <person name="Majoros W.H."/>
            <person name="Farzad M."/>
            <person name="Carlton J.M."/>
            <person name="Smith R.K. Jr."/>
            <person name="Garg J."/>
            <person name="Pearlman R.E."/>
            <person name="Karrer K.M."/>
            <person name="Sun L."/>
            <person name="Manning G."/>
            <person name="Elde N.C."/>
            <person name="Turkewitz A.P."/>
            <person name="Asai D.J."/>
            <person name="Wilkes D.E."/>
            <person name="Wang Y."/>
            <person name="Cai H."/>
            <person name="Collins K."/>
            <person name="Stewart B.A."/>
            <person name="Lee S.R."/>
            <person name="Wilamowska K."/>
            <person name="Weinberg Z."/>
            <person name="Ruzzo W.L."/>
            <person name="Wloga D."/>
            <person name="Gaertig J."/>
            <person name="Frankel J."/>
            <person name="Tsao C.-C."/>
            <person name="Gorovsky M.A."/>
            <person name="Keeling P.J."/>
            <person name="Waller R.F."/>
            <person name="Patron N.J."/>
            <person name="Cherry J.M."/>
            <person name="Stover N.A."/>
            <person name="Krieger C.J."/>
            <person name="del Toro C."/>
            <person name="Ryder H.F."/>
            <person name="Williamson S.C."/>
            <person name="Barbeau R.A."/>
            <person name="Hamilton E.P."/>
            <person name="Orias E."/>
        </authorList>
    </citation>
    <scope>NUCLEOTIDE SEQUENCE [LARGE SCALE GENOMIC DNA]</scope>
    <source>
        <strain evidence="8">SB210</strain>
    </source>
</reference>
<dbReference type="EMBL" id="GG662808">
    <property type="protein sequence ID" value="EAR89942.1"/>
    <property type="molecule type" value="Genomic_DNA"/>
</dbReference>
<feature type="domain" description="Protein kinase" evidence="6">
    <location>
        <begin position="59"/>
        <end position="342"/>
    </location>
</feature>
<dbReference type="AlphaFoldDB" id="I7M765"/>
<keyword evidence="1" id="KW-0723">Serine/threonine-protein kinase</keyword>
<evidence type="ECO:0000259" key="6">
    <source>
        <dbReference type="PROSITE" id="PS50011"/>
    </source>
</evidence>
<dbReference type="InterPro" id="IPR011009">
    <property type="entry name" value="Kinase-like_dom_sf"/>
</dbReference>
<dbReference type="GeneID" id="7834900"/>
<dbReference type="OrthoDB" id="192887at2759"/>
<evidence type="ECO:0000313" key="7">
    <source>
        <dbReference type="EMBL" id="EAR89942.1"/>
    </source>
</evidence>
<dbReference type="SMART" id="SM00220">
    <property type="entry name" value="S_TKc"/>
    <property type="match status" value="1"/>
</dbReference>
<evidence type="ECO:0000313" key="8">
    <source>
        <dbReference type="Proteomes" id="UP000009168"/>
    </source>
</evidence>
<dbReference type="RefSeq" id="XP_001010187.1">
    <property type="nucleotide sequence ID" value="XM_001010187.1"/>
</dbReference>
<protein>
    <submittedName>
        <fullName evidence="7">Serine/Threonine kinase domain protein</fullName>
    </submittedName>
</protein>
<dbReference type="InterPro" id="IPR000719">
    <property type="entry name" value="Prot_kinase_dom"/>
</dbReference>
<organism evidence="7 8">
    <name type="scientific">Tetrahymena thermophila (strain SB210)</name>
    <dbReference type="NCBI Taxonomy" id="312017"/>
    <lineage>
        <taxon>Eukaryota</taxon>
        <taxon>Sar</taxon>
        <taxon>Alveolata</taxon>
        <taxon>Ciliophora</taxon>
        <taxon>Intramacronucleata</taxon>
        <taxon>Oligohymenophorea</taxon>
        <taxon>Hymenostomatida</taxon>
        <taxon>Tetrahymenina</taxon>
        <taxon>Tetrahymenidae</taxon>
        <taxon>Tetrahymena</taxon>
    </lineage>
</organism>
<gene>
    <name evidence="7" type="ORF">TTHERM_00561330</name>
</gene>
<keyword evidence="3" id="KW-0547">Nucleotide-binding</keyword>
<dbReference type="Proteomes" id="UP000009168">
    <property type="component" value="Unassembled WGS sequence"/>
</dbReference>
<dbReference type="InterPro" id="IPR050117">
    <property type="entry name" value="MAPK"/>
</dbReference>
<dbReference type="eggNOG" id="KOG0660">
    <property type="taxonomic scope" value="Eukaryota"/>
</dbReference>
<name>I7M765_TETTS</name>
<dbReference type="PANTHER" id="PTHR24055">
    <property type="entry name" value="MITOGEN-ACTIVATED PROTEIN KINASE"/>
    <property type="match status" value="1"/>
</dbReference>
<proteinExistence type="predicted"/>
<keyword evidence="2" id="KW-0808">Transferase</keyword>
<evidence type="ECO:0000256" key="4">
    <source>
        <dbReference type="ARBA" id="ARBA00022777"/>
    </source>
</evidence>
<keyword evidence="4 7" id="KW-0418">Kinase</keyword>
<dbReference type="Gene3D" id="3.30.200.20">
    <property type="entry name" value="Phosphorylase Kinase, domain 1"/>
    <property type="match status" value="1"/>
</dbReference>
<sequence length="386" mass="46780">MINNPDQFNQNIETNEEAPYFIENFDKQLELYKFKNVKQSRNITYQYFKRSKLIIDQRYVLKEEISYSSYEYKCKAYDNKSHQDVQINYYFFYSQYQLKEILKAIEIQKFLNHENIEKIYNFNFTSYPEINEMYVVSDFMQTSLNYIIQSEQQLTEDHIKYFMYQILRALHYIHSAKIVFVQLEPKLIKINSDCSIKISDFIWCIGNQNQEIETNYVNQYYYMSPEYIVEQMGTEKSDIWSAGCIFAELISRRKLFTGYEYPQAITQILKFCGKQNEEDLKYYKIINRERLLKSMPKEKQISSLQAYFPNANPLALDLLGKMLTFNLDKRFNALECLQHEYLADLYDPQEEFTCDQEFDWSFLDQKLTEKEIIMRLYKNQLFFQEN</sequence>
<evidence type="ECO:0000256" key="5">
    <source>
        <dbReference type="ARBA" id="ARBA00022840"/>
    </source>
</evidence>
<dbReference type="HOGENOM" id="CLU_000288_181_1_1"/>
<dbReference type="Pfam" id="PF00069">
    <property type="entry name" value="Pkinase"/>
    <property type="match status" value="1"/>
</dbReference>
<dbReference type="FunFam" id="1.10.510.10:FF:000624">
    <property type="entry name" value="Mitogen-activated protein kinase"/>
    <property type="match status" value="1"/>
</dbReference>